<evidence type="ECO:0000256" key="2">
    <source>
        <dbReference type="ARBA" id="ARBA00022917"/>
    </source>
</evidence>
<feature type="domain" description="Elongation factor EFG" evidence="4">
    <location>
        <begin position="141"/>
        <end position="205"/>
    </location>
</feature>
<dbReference type="Pfam" id="PF00679">
    <property type="entry name" value="EFG_C"/>
    <property type="match status" value="1"/>
</dbReference>
<dbReference type="SUPFAM" id="SSF54980">
    <property type="entry name" value="EF-G C-terminal domain-like"/>
    <property type="match status" value="1"/>
</dbReference>
<dbReference type="PANTHER" id="PTHR43261:SF1">
    <property type="entry name" value="RIBOSOME-RELEASING FACTOR 2, MITOCHONDRIAL"/>
    <property type="match status" value="1"/>
</dbReference>
<dbReference type="RefSeq" id="WP_166637976.1">
    <property type="nucleotide sequence ID" value="NZ_SNWX01000006.1"/>
</dbReference>
<keyword evidence="3" id="KW-0342">GTP-binding</keyword>
<dbReference type="InterPro" id="IPR000640">
    <property type="entry name" value="EFG_V-like"/>
</dbReference>
<name>A0A4R6LXR9_9FIRM</name>
<organism evidence="5 6">
    <name type="scientific">Halanaerobium saccharolyticum</name>
    <dbReference type="NCBI Taxonomy" id="43595"/>
    <lineage>
        <taxon>Bacteria</taxon>
        <taxon>Bacillati</taxon>
        <taxon>Bacillota</taxon>
        <taxon>Clostridia</taxon>
        <taxon>Halanaerobiales</taxon>
        <taxon>Halanaerobiaceae</taxon>
        <taxon>Halanaerobium</taxon>
    </lineage>
</organism>
<sequence length="247" mass="28447">MIRKREIFIAGAGLALNDQGIKEFFDQLVLLTDSVYLNQQDQKLQALLYKISHDQDNNRISHIKVLNGSFKVRDLLEYHKLDKIISEKITKLRIYNGQDYHNVNQVNVMGTIQLEILKSLIKERFKFEIDFAQPDIIYKETINDQVSEYGHFEPPDILGDQAVIKGQAPAAAFMNYPIELRTFSGGKGIINLKFGGYDFCHNSKQVIKESNYDKHQDPEYFSSSIFCSKGKGYTVPWNQAETEMHCL</sequence>
<evidence type="ECO:0000259" key="4">
    <source>
        <dbReference type="Pfam" id="PF00679"/>
    </source>
</evidence>
<evidence type="ECO:0000313" key="6">
    <source>
        <dbReference type="Proteomes" id="UP000295064"/>
    </source>
</evidence>
<proteinExistence type="predicted"/>
<gene>
    <name evidence="5" type="ORF">DFR79_10611</name>
</gene>
<keyword evidence="5" id="KW-0251">Elongation factor</keyword>
<dbReference type="SUPFAM" id="SSF50447">
    <property type="entry name" value="Translation proteins"/>
    <property type="match status" value="1"/>
</dbReference>
<protein>
    <submittedName>
        <fullName evidence="5">Elongation factor G-like protein</fullName>
    </submittedName>
</protein>
<comment type="caution">
    <text evidence="5">The sequence shown here is derived from an EMBL/GenBank/DDBJ whole genome shotgun (WGS) entry which is preliminary data.</text>
</comment>
<dbReference type="EMBL" id="SNWX01000006">
    <property type="protein sequence ID" value="TDO92209.1"/>
    <property type="molecule type" value="Genomic_DNA"/>
</dbReference>
<dbReference type="GO" id="GO:0003924">
    <property type="term" value="F:GTPase activity"/>
    <property type="evidence" value="ECO:0007669"/>
    <property type="project" value="TreeGrafter"/>
</dbReference>
<dbReference type="PANTHER" id="PTHR43261">
    <property type="entry name" value="TRANSLATION ELONGATION FACTOR G-RELATED"/>
    <property type="match status" value="1"/>
</dbReference>
<keyword evidence="1" id="KW-0547">Nucleotide-binding</keyword>
<dbReference type="Proteomes" id="UP000295064">
    <property type="component" value="Unassembled WGS sequence"/>
</dbReference>
<keyword evidence="2" id="KW-0648">Protein biosynthesis</keyword>
<accession>A0A4R6LXR9</accession>
<dbReference type="AlphaFoldDB" id="A0A4R6LXR9"/>
<dbReference type="InterPro" id="IPR035647">
    <property type="entry name" value="EFG_III/V"/>
</dbReference>
<dbReference type="GO" id="GO:0005525">
    <property type="term" value="F:GTP binding"/>
    <property type="evidence" value="ECO:0007669"/>
    <property type="project" value="UniProtKB-KW"/>
</dbReference>
<evidence type="ECO:0000313" key="5">
    <source>
        <dbReference type="EMBL" id="TDO92209.1"/>
    </source>
</evidence>
<dbReference type="InterPro" id="IPR009000">
    <property type="entry name" value="Transl_B-barrel_sf"/>
</dbReference>
<evidence type="ECO:0000256" key="1">
    <source>
        <dbReference type="ARBA" id="ARBA00022741"/>
    </source>
</evidence>
<dbReference type="Gene3D" id="2.40.30.10">
    <property type="entry name" value="Translation factors"/>
    <property type="match status" value="1"/>
</dbReference>
<evidence type="ECO:0000256" key="3">
    <source>
        <dbReference type="ARBA" id="ARBA00023134"/>
    </source>
</evidence>
<reference evidence="5 6" key="1">
    <citation type="submission" date="2019-03" db="EMBL/GenBank/DDBJ databases">
        <title>Subsurface microbial communities from deep shales in Ohio and West Virginia, USA.</title>
        <authorList>
            <person name="Wrighton K."/>
        </authorList>
    </citation>
    <scope>NUCLEOTIDE SEQUENCE [LARGE SCALE GENOMIC DNA]</scope>
    <source>
        <strain evidence="5 6">MA284_T2</strain>
    </source>
</reference>
<dbReference type="Gene3D" id="3.30.70.240">
    <property type="match status" value="1"/>
</dbReference>
<dbReference type="GO" id="GO:0003746">
    <property type="term" value="F:translation elongation factor activity"/>
    <property type="evidence" value="ECO:0007669"/>
    <property type="project" value="UniProtKB-KW"/>
</dbReference>
<dbReference type="GO" id="GO:0032790">
    <property type="term" value="P:ribosome disassembly"/>
    <property type="evidence" value="ECO:0007669"/>
    <property type="project" value="TreeGrafter"/>
</dbReference>